<name>A0A0P1A693_PLAHL</name>
<keyword evidence="2" id="KW-1185">Reference proteome</keyword>
<reference evidence="2" key="1">
    <citation type="submission" date="2014-09" db="EMBL/GenBank/DDBJ databases">
        <authorList>
            <person name="Sharma Rahul"/>
            <person name="Thines Marco"/>
        </authorList>
    </citation>
    <scope>NUCLEOTIDE SEQUENCE [LARGE SCALE GENOMIC DNA]</scope>
</reference>
<dbReference type="EMBL" id="CCYD01000055">
    <property type="protein sequence ID" value="CEG35676.1"/>
    <property type="molecule type" value="Genomic_DNA"/>
</dbReference>
<sequence length="63" mass="7419">MAERMRYYSTVPHNTWSAVVLNTKYSNVRLSGALWEWLSMYKWLRLMGALAQRVPLPYALTII</sequence>
<accession>A0A0P1A693</accession>
<protein>
    <submittedName>
        <fullName evidence="1">Uncharacterized protein</fullName>
    </submittedName>
</protein>
<proteinExistence type="predicted"/>
<dbReference type="AlphaFoldDB" id="A0A0P1A693"/>
<organism evidence="1 2">
    <name type="scientific">Plasmopara halstedii</name>
    <name type="common">Downy mildew of sunflower</name>
    <dbReference type="NCBI Taxonomy" id="4781"/>
    <lineage>
        <taxon>Eukaryota</taxon>
        <taxon>Sar</taxon>
        <taxon>Stramenopiles</taxon>
        <taxon>Oomycota</taxon>
        <taxon>Peronosporomycetes</taxon>
        <taxon>Peronosporales</taxon>
        <taxon>Peronosporaceae</taxon>
        <taxon>Plasmopara</taxon>
    </lineage>
</organism>
<dbReference type="GeneID" id="36407055"/>
<dbReference type="Proteomes" id="UP000054928">
    <property type="component" value="Unassembled WGS sequence"/>
</dbReference>
<evidence type="ECO:0000313" key="2">
    <source>
        <dbReference type="Proteomes" id="UP000054928"/>
    </source>
</evidence>
<dbReference type="RefSeq" id="XP_024572045.1">
    <property type="nucleotide sequence ID" value="XM_024726826.1"/>
</dbReference>
<evidence type="ECO:0000313" key="1">
    <source>
        <dbReference type="EMBL" id="CEG35676.1"/>
    </source>
</evidence>